<dbReference type="InterPro" id="IPR000092">
    <property type="entry name" value="Polyprenyl_synt"/>
</dbReference>
<dbReference type="PANTHER" id="PTHR12001:SF85">
    <property type="entry name" value="SHORT CHAIN ISOPRENYL DIPHOSPHATE SYNTHASE"/>
    <property type="match status" value="1"/>
</dbReference>
<dbReference type="OrthoDB" id="9805316at2"/>
<evidence type="ECO:0000313" key="8">
    <source>
        <dbReference type="Proteomes" id="UP000243525"/>
    </source>
</evidence>
<sequence>MERVKTLQHQLIHYLDNEAKSIGQTAPINLYRPIEYTLNMGGKRLRPVMVLLAAELFGGKVDQVMNTALAVEIFHNFTLLHDDMMDKAELRRNKPAVHKKYNENIAILSGDAMSIMAYRYLLKTKLDRQSEILSLFTETAIEVCEGQQYDMDFETRLDVTVTEYLEMIRLKTAVLLACSFKMGALAANASDADAAHIYNFGINLGLAFQLQDDWLDCYADQDKFGKRIGGDILANKKTFLLINALERANKADKQELIGWLEKTQFDETEKIEAVKTIYRNTAVPEITQEAITAYYKQAIESIQHIAIAESLKKDLRDLADSILKREH</sequence>
<dbReference type="CDD" id="cd00685">
    <property type="entry name" value="Trans_IPPS_HT"/>
    <property type="match status" value="1"/>
</dbReference>
<dbReference type="SFLD" id="SFLDG01017">
    <property type="entry name" value="Polyprenyl_Transferase_Like"/>
    <property type="match status" value="1"/>
</dbReference>
<proteinExistence type="inferred from homology"/>
<dbReference type="SUPFAM" id="SSF48576">
    <property type="entry name" value="Terpenoid synthases"/>
    <property type="match status" value="1"/>
</dbReference>
<keyword evidence="8" id="KW-1185">Reference proteome</keyword>
<evidence type="ECO:0000256" key="1">
    <source>
        <dbReference type="ARBA" id="ARBA00001946"/>
    </source>
</evidence>
<dbReference type="Pfam" id="PF00348">
    <property type="entry name" value="polyprenyl_synt"/>
    <property type="match status" value="1"/>
</dbReference>
<reference evidence="7 8" key="1">
    <citation type="submission" date="2018-04" db="EMBL/GenBank/DDBJ databases">
        <title>Genomic Encyclopedia of Archaeal and Bacterial Type Strains, Phase II (KMG-II): from individual species to whole genera.</title>
        <authorList>
            <person name="Goeker M."/>
        </authorList>
    </citation>
    <scope>NUCLEOTIDE SEQUENCE [LARGE SCALE GENOMIC DNA]</scope>
    <source>
        <strain evidence="7 8">DSM 28823</strain>
    </source>
</reference>
<evidence type="ECO:0000256" key="2">
    <source>
        <dbReference type="ARBA" id="ARBA00006706"/>
    </source>
</evidence>
<dbReference type="AlphaFoldDB" id="A0A2T5C5W7"/>
<organism evidence="7 8">
    <name type="scientific">Mangrovibacterium marinum</name>
    <dbReference type="NCBI Taxonomy" id="1639118"/>
    <lineage>
        <taxon>Bacteria</taxon>
        <taxon>Pseudomonadati</taxon>
        <taxon>Bacteroidota</taxon>
        <taxon>Bacteroidia</taxon>
        <taxon>Marinilabiliales</taxon>
        <taxon>Prolixibacteraceae</taxon>
        <taxon>Mangrovibacterium</taxon>
    </lineage>
</organism>
<comment type="similarity">
    <text evidence="2 6">Belongs to the FPP/GGPP synthase family.</text>
</comment>
<name>A0A2T5C5W7_9BACT</name>
<dbReference type="PANTHER" id="PTHR12001">
    <property type="entry name" value="GERANYLGERANYL PYROPHOSPHATE SYNTHASE"/>
    <property type="match status" value="1"/>
</dbReference>
<evidence type="ECO:0000256" key="3">
    <source>
        <dbReference type="ARBA" id="ARBA00022679"/>
    </source>
</evidence>
<evidence type="ECO:0000256" key="5">
    <source>
        <dbReference type="ARBA" id="ARBA00022842"/>
    </source>
</evidence>
<evidence type="ECO:0000313" key="7">
    <source>
        <dbReference type="EMBL" id="PTN10358.1"/>
    </source>
</evidence>
<keyword evidence="3 6" id="KW-0808">Transferase</keyword>
<dbReference type="EMBL" id="QAAD01000001">
    <property type="protein sequence ID" value="PTN10358.1"/>
    <property type="molecule type" value="Genomic_DNA"/>
</dbReference>
<evidence type="ECO:0000256" key="4">
    <source>
        <dbReference type="ARBA" id="ARBA00022723"/>
    </source>
</evidence>
<protein>
    <submittedName>
        <fullName evidence="7">Geranylgeranyl diphosphate synthase type II</fullName>
    </submittedName>
</protein>
<dbReference type="Gene3D" id="1.10.600.10">
    <property type="entry name" value="Farnesyl Diphosphate Synthase"/>
    <property type="match status" value="1"/>
</dbReference>
<dbReference type="InterPro" id="IPR008949">
    <property type="entry name" value="Isoprenoid_synthase_dom_sf"/>
</dbReference>
<comment type="caution">
    <text evidence="7">The sequence shown here is derived from an EMBL/GenBank/DDBJ whole genome shotgun (WGS) entry which is preliminary data.</text>
</comment>
<dbReference type="SFLD" id="SFLDS00005">
    <property type="entry name" value="Isoprenoid_Synthase_Type_I"/>
    <property type="match status" value="1"/>
</dbReference>
<dbReference type="Proteomes" id="UP000243525">
    <property type="component" value="Unassembled WGS sequence"/>
</dbReference>
<gene>
    <name evidence="7" type="ORF">C8N47_1016</name>
</gene>
<dbReference type="GO" id="GO:0004659">
    <property type="term" value="F:prenyltransferase activity"/>
    <property type="evidence" value="ECO:0007669"/>
    <property type="project" value="InterPro"/>
</dbReference>
<accession>A0A2T5C5W7</accession>
<keyword evidence="4" id="KW-0479">Metal-binding</keyword>
<comment type="cofactor">
    <cofactor evidence="1">
        <name>Mg(2+)</name>
        <dbReference type="ChEBI" id="CHEBI:18420"/>
    </cofactor>
</comment>
<dbReference type="GO" id="GO:0046872">
    <property type="term" value="F:metal ion binding"/>
    <property type="evidence" value="ECO:0007669"/>
    <property type="project" value="UniProtKB-KW"/>
</dbReference>
<evidence type="ECO:0000256" key="6">
    <source>
        <dbReference type="RuleBase" id="RU004466"/>
    </source>
</evidence>
<keyword evidence="5" id="KW-0460">Magnesium</keyword>
<dbReference type="GO" id="GO:0008299">
    <property type="term" value="P:isoprenoid biosynthetic process"/>
    <property type="evidence" value="ECO:0007669"/>
    <property type="project" value="InterPro"/>
</dbReference>